<feature type="region of interest" description="Disordered" evidence="1">
    <location>
        <begin position="139"/>
        <end position="181"/>
    </location>
</feature>
<dbReference type="GeneID" id="59236049"/>
<sequence>MNSTKNTLYNPLDRSQIEFIPSHFDVVTDSLIPIQESYSSDVSSISDRSHLSAKELNITARRGSFTISDIISNGVSRIQSHDSSLDDAYHLQRISTTESLGSSVLDRIRYKIVLKLNPKEKQLVRESWEMILNEDVTSKQLKPKPHTGKTFNVSNLLPMSSSTSEKNSESDSSVVSASHVPEPKGNTISRTFASSLFCSQFYANLLSMDPDLERMFPSIKHQATAFAGVLNAAISNLENLRAIEGYLISLGKRHARILDIEPPHFELMGIAFLKTLQDRFGVHCTIELEEVWSRLYSYLANSILQFGIDPVLQLNVDKDEIIFPVPNLVEGSGSTISRLNSNDSQDGAKSLRSIFLSRTTSAHQKSHDPIQNKPRHQAQLPDHASISGGARKRTPGSSMAPSRSGTASISSAIPVRRQPHAVSRTKVSDSKPGHKKATSKLSLSSNEDCCIM</sequence>
<feature type="region of interest" description="Disordered" evidence="1">
    <location>
        <begin position="361"/>
        <end position="452"/>
    </location>
</feature>
<evidence type="ECO:0000313" key="4">
    <source>
        <dbReference type="Proteomes" id="UP000509704"/>
    </source>
</evidence>
<feature type="compositionally biased region" description="Polar residues" evidence="1">
    <location>
        <begin position="395"/>
        <end position="411"/>
    </location>
</feature>
<feature type="compositionally biased region" description="Low complexity" evidence="1">
    <location>
        <begin position="160"/>
        <end position="178"/>
    </location>
</feature>
<dbReference type="Proteomes" id="UP000509704">
    <property type="component" value="Chromosome 4"/>
</dbReference>
<feature type="domain" description="Globin" evidence="2">
    <location>
        <begin position="178"/>
        <end position="308"/>
    </location>
</feature>
<dbReference type="Pfam" id="PF00042">
    <property type="entry name" value="Globin"/>
    <property type="match status" value="1"/>
</dbReference>
<dbReference type="Gene3D" id="1.10.490.10">
    <property type="entry name" value="Globins"/>
    <property type="match status" value="1"/>
</dbReference>
<evidence type="ECO:0000313" key="3">
    <source>
        <dbReference type="EMBL" id="QLG72325.1"/>
    </source>
</evidence>
<dbReference type="GO" id="GO:0020037">
    <property type="term" value="F:heme binding"/>
    <property type="evidence" value="ECO:0007669"/>
    <property type="project" value="InterPro"/>
</dbReference>
<dbReference type="GO" id="GO:0046210">
    <property type="term" value="P:nitric oxide catabolic process"/>
    <property type="evidence" value="ECO:0007669"/>
    <property type="project" value="TreeGrafter"/>
</dbReference>
<gene>
    <name evidence="3" type="ORF">HG535_0D00320</name>
</gene>
<evidence type="ECO:0000256" key="1">
    <source>
        <dbReference type="SAM" id="MobiDB-lite"/>
    </source>
</evidence>
<dbReference type="PROSITE" id="PS01033">
    <property type="entry name" value="GLOBIN"/>
    <property type="match status" value="1"/>
</dbReference>
<dbReference type="GO" id="GO:0019825">
    <property type="term" value="F:oxygen binding"/>
    <property type="evidence" value="ECO:0007669"/>
    <property type="project" value="InterPro"/>
</dbReference>
<reference evidence="3 4" key="1">
    <citation type="submission" date="2020-07" db="EMBL/GenBank/DDBJ databases">
        <title>The yeast mating-type switching endonuclease HO is a domesticated member of an unorthodox homing genetic element family.</title>
        <authorList>
            <person name="Coughlan A.Y."/>
            <person name="Lombardi L."/>
            <person name="Braun-Galleani S."/>
            <person name="Martos A.R."/>
            <person name="Galeote V."/>
            <person name="Bigey F."/>
            <person name="Dequin S."/>
            <person name="Byrne K.P."/>
            <person name="Wolfe K.H."/>
        </authorList>
    </citation>
    <scope>NUCLEOTIDE SEQUENCE [LARGE SCALE GENOMIC DNA]</scope>
    <source>
        <strain evidence="3 4">NRRL Y-6702</strain>
    </source>
</reference>
<dbReference type="PANTHER" id="PTHR43396">
    <property type="entry name" value="FLAVOHEMOPROTEIN"/>
    <property type="match status" value="1"/>
</dbReference>
<dbReference type="GO" id="GO:0071500">
    <property type="term" value="P:cellular response to nitrosative stress"/>
    <property type="evidence" value="ECO:0007669"/>
    <property type="project" value="TreeGrafter"/>
</dbReference>
<keyword evidence="4" id="KW-1185">Reference proteome</keyword>
<dbReference type="RefSeq" id="XP_037144053.1">
    <property type="nucleotide sequence ID" value="XM_037288158.1"/>
</dbReference>
<dbReference type="InterPro" id="IPR012292">
    <property type="entry name" value="Globin/Proto"/>
</dbReference>
<dbReference type="OrthoDB" id="436496at2759"/>
<feature type="compositionally biased region" description="Polar residues" evidence="1">
    <location>
        <begin position="439"/>
        <end position="452"/>
    </location>
</feature>
<dbReference type="SUPFAM" id="SSF46458">
    <property type="entry name" value="Globin-like"/>
    <property type="match status" value="1"/>
</dbReference>
<proteinExistence type="predicted"/>
<dbReference type="GO" id="GO:0008941">
    <property type="term" value="F:nitric oxide dioxygenase NAD(P)H activity"/>
    <property type="evidence" value="ECO:0007669"/>
    <property type="project" value="TreeGrafter"/>
</dbReference>
<accession>A0A7H9B0X0</accession>
<dbReference type="EMBL" id="CP058607">
    <property type="protein sequence ID" value="QLG72325.1"/>
    <property type="molecule type" value="Genomic_DNA"/>
</dbReference>
<name>A0A7H9B0X0_ZYGMR</name>
<dbReference type="InterPro" id="IPR009050">
    <property type="entry name" value="Globin-like_sf"/>
</dbReference>
<dbReference type="KEGG" id="zmk:HG535_0D00320"/>
<dbReference type="CDD" id="cd01040">
    <property type="entry name" value="Mb-like"/>
    <property type="match status" value="1"/>
</dbReference>
<evidence type="ECO:0000259" key="2">
    <source>
        <dbReference type="PROSITE" id="PS01033"/>
    </source>
</evidence>
<dbReference type="InterPro" id="IPR044399">
    <property type="entry name" value="Mb-like_M"/>
</dbReference>
<feature type="compositionally biased region" description="Polar residues" evidence="1">
    <location>
        <begin position="149"/>
        <end position="159"/>
    </location>
</feature>
<dbReference type="AlphaFoldDB" id="A0A7H9B0X0"/>
<dbReference type="PANTHER" id="PTHR43396:SF6">
    <property type="entry name" value="ABL201WP"/>
    <property type="match status" value="1"/>
</dbReference>
<dbReference type="GO" id="GO:0071949">
    <property type="term" value="F:FAD binding"/>
    <property type="evidence" value="ECO:0007669"/>
    <property type="project" value="TreeGrafter"/>
</dbReference>
<organism evidence="3 4">
    <name type="scientific">Zygotorulaspora mrakii</name>
    <name type="common">Zygosaccharomyces mrakii</name>
    <dbReference type="NCBI Taxonomy" id="42260"/>
    <lineage>
        <taxon>Eukaryota</taxon>
        <taxon>Fungi</taxon>
        <taxon>Dikarya</taxon>
        <taxon>Ascomycota</taxon>
        <taxon>Saccharomycotina</taxon>
        <taxon>Saccharomycetes</taxon>
        <taxon>Saccharomycetales</taxon>
        <taxon>Saccharomycetaceae</taxon>
        <taxon>Zygotorulaspora</taxon>
    </lineage>
</organism>
<dbReference type="InterPro" id="IPR000971">
    <property type="entry name" value="Globin"/>
</dbReference>
<protein>
    <recommendedName>
        <fullName evidence="2">Globin domain-containing protein</fullName>
    </recommendedName>
</protein>